<evidence type="ECO:0000313" key="2">
    <source>
        <dbReference type="EMBL" id="MED6224608.1"/>
    </source>
</evidence>
<protein>
    <submittedName>
        <fullName evidence="2">Uncharacterized protein</fullName>
    </submittedName>
</protein>
<sequence>MRRMFMFFSSEDMPWYVLINSGSFMMQIVKHRIVQAVSIPGVLGMFQNKKKTRKGRKREGEENQTLEDKAATPRRGSTHPEEEKKALHKEGQEEVSDFSKEFSEEESQEEIFEEEIQDNMADKVNNQKRTLGDFIPQLLIVVATVLLGLL</sequence>
<evidence type="ECO:0000256" key="1">
    <source>
        <dbReference type="SAM" id="MobiDB-lite"/>
    </source>
</evidence>
<feature type="compositionally biased region" description="Basic and acidic residues" evidence="1">
    <location>
        <begin position="78"/>
        <end position="102"/>
    </location>
</feature>
<evidence type="ECO:0000313" key="3">
    <source>
        <dbReference type="Proteomes" id="UP001341840"/>
    </source>
</evidence>
<feature type="region of interest" description="Disordered" evidence="1">
    <location>
        <begin position="48"/>
        <end position="112"/>
    </location>
</feature>
<proteinExistence type="predicted"/>
<comment type="caution">
    <text evidence="2">The sequence shown here is derived from an EMBL/GenBank/DDBJ whole genome shotgun (WGS) entry which is preliminary data.</text>
</comment>
<accession>A0ABU6ZRI5</accession>
<dbReference type="Proteomes" id="UP001341840">
    <property type="component" value="Unassembled WGS sequence"/>
</dbReference>
<keyword evidence="3" id="KW-1185">Reference proteome</keyword>
<dbReference type="EMBL" id="JASCZI010273302">
    <property type="protein sequence ID" value="MED6224608.1"/>
    <property type="molecule type" value="Genomic_DNA"/>
</dbReference>
<feature type="compositionally biased region" description="Basic residues" evidence="1">
    <location>
        <begin position="48"/>
        <end position="57"/>
    </location>
</feature>
<reference evidence="2 3" key="1">
    <citation type="journal article" date="2023" name="Plants (Basel)">
        <title>Bridging the Gap: Combining Genomics and Transcriptomics Approaches to Understand Stylosanthes scabra, an Orphan Legume from the Brazilian Caatinga.</title>
        <authorList>
            <person name="Ferreira-Neto J.R.C."/>
            <person name="da Silva M.D."/>
            <person name="Binneck E."/>
            <person name="de Melo N.F."/>
            <person name="da Silva R.H."/>
            <person name="de Melo A.L.T.M."/>
            <person name="Pandolfi V."/>
            <person name="Bustamante F.O."/>
            <person name="Brasileiro-Vidal A.C."/>
            <person name="Benko-Iseppon A.M."/>
        </authorList>
    </citation>
    <scope>NUCLEOTIDE SEQUENCE [LARGE SCALE GENOMIC DNA]</scope>
    <source>
        <tissue evidence="2">Leaves</tissue>
    </source>
</reference>
<feature type="compositionally biased region" description="Acidic residues" evidence="1">
    <location>
        <begin position="103"/>
        <end position="112"/>
    </location>
</feature>
<organism evidence="2 3">
    <name type="scientific">Stylosanthes scabra</name>
    <dbReference type="NCBI Taxonomy" id="79078"/>
    <lineage>
        <taxon>Eukaryota</taxon>
        <taxon>Viridiplantae</taxon>
        <taxon>Streptophyta</taxon>
        <taxon>Embryophyta</taxon>
        <taxon>Tracheophyta</taxon>
        <taxon>Spermatophyta</taxon>
        <taxon>Magnoliopsida</taxon>
        <taxon>eudicotyledons</taxon>
        <taxon>Gunneridae</taxon>
        <taxon>Pentapetalae</taxon>
        <taxon>rosids</taxon>
        <taxon>fabids</taxon>
        <taxon>Fabales</taxon>
        <taxon>Fabaceae</taxon>
        <taxon>Papilionoideae</taxon>
        <taxon>50 kb inversion clade</taxon>
        <taxon>dalbergioids sensu lato</taxon>
        <taxon>Dalbergieae</taxon>
        <taxon>Pterocarpus clade</taxon>
        <taxon>Stylosanthes</taxon>
    </lineage>
</organism>
<name>A0ABU6ZRI5_9FABA</name>
<gene>
    <name evidence="2" type="ORF">PIB30_085750</name>
</gene>
<feature type="compositionally biased region" description="Basic and acidic residues" evidence="1">
    <location>
        <begin position="58"/>
        <end position="71"/>
    </location>
</feature>